<keyword evidence="3" id="KW-1185">Reference proteome</keyword>
<keyword evidence="1" id="KW-0812">Transmembrane</keyword>
<reference evidence="2 3" key="1">
    <citation type="journal article" date="2018" name="Sci. Rep.">
        <title>Genomic signatures of local adaptation to the degree of environmental predictability in rotifers.</title>
        <authorList>
            <person name="Franch-Gras L."/>
            <person name="Hahn C."/>
            <person name="Garcia-Roger E.M."/>
            <person name="Carmona M.J."/>
            <person name="Serra M."/>
            <person name="Gomez A."/>
        </authorList>
    </citation>
    <scope>NUCLEOTIDE SEQUENCE [LARGE SCALE GENOMIC DNA]</scope>
    <source>
        <strain evidence="2">HYR1</strain>
    </source>
</reference>
<evidence type="ECO:0000256" key="1">
    <source>
        <dbReference type="SAM" id="Phobius"/>
    </source>
</evidence>
<protein>
    <submittedName>
        <fullName evidence="2">Uncharacterized protein</fullName>
    </submittedName>
</protein>
<evidence type="ECO:0000313" key="2">
    <source>
        <dbReference type="EMBL" id="RNA21903.1"/>
    </source>
</evidence>
<keyword evidence="1" id="KW-1133">Transmembrane helix</keyword>
<evidence type="ECO:0000313" key="3">
    <source>
        <dbReference type="Proteomes" id="UP000276133"/>
    </source>
</evidence>
<organism evidence="2 3">
    <name type="scientific">Brachionus plicatilis</name>
    <name type="common">Marine rotifer</name>
    <name type="synonym">Brachionus muelleri</name>
    <dbReference type="NCBI Taxonomy" id="10195"/>
    <lineage>
        <taxon>Eukaryota</taxon>
        <taxon>Metazoa</taxon>
        <taxon>Spiralia</taxon>
        <taxon>Gnathifera</taxon>
        <taxon>Rotifera</taxon>
        <taxon>Eurotatoria</taxon>
        <taxon>Monogononta</taxon>
        <taxon>Pseudotrocha</taxon>
        <taxon>Ploima</taxon>
        <taxon>Brachionidae</taxon>
        <taxon>Brachionus</taxon>
    </lineage>
</organism>
<feature type="transmembrane region" description="Helical" evidence="1">
    <location>
        <begin position="42"/>
        <end position="59"/>
    </location>
</feature>
<keyword evidence="1" id="KW-0472">Membrane</keyword>
<name>A0A3M7REC2_BRAPC</name>
<feature type="transmembrane region" description="Helical" evidence="1">
    <location>
        <begin position="12"/>
        <end position="30"/>
    </location>
</feature>
<sequence length="64" mass="7696">MYSYDILDLKLNYISNFFFCLSLKEFGFLIKQNNSTFNMTMIYSKVISCFIGYSSYFLLKERKL</sequence>
<proteinExistence type="predicted"/>
<dbReference type="Proteomes" id="UP000276133">
    <property type="component" value="Unassembled WGS sequence"/>
</dbReference>
<gene>
    <name evidence="2" type="ORF">BpHYR1_020914</name>
</gene>
<dbReference type="EMBL" id="REGN01003565">
    <property type="protein sequence ID" value="RNA21903.1"/>
    <property type="molecule type" value="Genomic_DNA"/>
</dbReference>
<comment type="caution">
    <text evidence="2">The sequence shown here is derived from an EMBL/GenBank/DDBJ whole genome shotgun (WGS) entry which is preliminary data.</text>
</comment>
<accession>A0A3M7REC2</accession>
<dbReference type="AlphaFoldDB" id="A0A3M7REC2"/>